<feature type="coiled-coil region" evidence="1">
    <location>
        <begin position="73"/>
        <end position="239"/>
    </location>
</feature>
<organism evidence="2 3">
    <name type="scientific">Physcomitrium patens</name>
    <name type="common">Spreading-leaved earth moss</name>
    <name type="synonym">Physcomitrella patens</name>
    <dbReference type="NCBI Taxonomy" id="3218"/>
    <lineage>
        <taxon>Eukaryota</taxon>
        <taxon>Viridiplantae</taxon>
        <taxon>Streptophyta</taxon>
        <taxon>Embryophyta</taxon>
        <taxon>Bryophyta</taxon>
        <taxon>Bryophytina</taxon>
        <taxon>Bryopsida</taxon>
        <taxon>Funariidae</taxon>
        <taxon>Funariales</taxon>
        <taxon>Funariaceae</taxon>
        <taxon>Physcomitrium</taxon>
    </lineage>
</organism>
<dbReference type="InParanoid" id="A0A7I4FPE2"/>
<evidence type="ECO:0000313" key="3">
    <source>
        <dbReference type="Proteomes" id="UP000006727"/>
    </source>
</evidence>
<dbReference type="PANTHER" id="PTHR35689:SF1">
    <property type="entry name" value="EARLY ENDOSOME ANTIGEN"/>
    <property type="match status" value="1"/>
</dbReference>
<dbReference type="EMBL" id="ABEU02000004">
    <property type="status" value="NOT_ANNOTATED_CDS"/>
    <property type="molecule type" value="Genomic_DNA"/>
</dbReference>
<proteinExistence type="predicted"/>
<keyword evidence="1" id="KW-0175">Coiled coil</keyword>
<evidence type="ECO:0000256" key="1">
    <source>
        <dbReference type="SAM" id="Coils"/>
    </source>
</evidence>
<dbReference type="AlphaFoldDB" id="A0A7I4FPE2"/>
<dbReference type="Proteomes" id="UP000006727">
    <property type="component" value="Chromosome 4"/>
</dbReference>
<evidence type="ECO:0000313" key="2">
    <source>
        <dbReference type="EnsemblPlants" id="Pp3c4_27130V3.2"/>
    </source>
</evidence>
<dbReference type="PANTHER" id="PTHR35689">
    <property type="entry name" value="EARLY ENDOSOME ANTIGEN"/>
    <property type="match status" value="1"/>
</dbReference>
<name>A0A7I4FPE2_PHYPA</name>
<gene>
    <name evidence="2" type="primary">LOC112280821</name>
</gene>
<feature type="coiled-coil region" evidence="1">
    <location>
        <begin position="329"/>
        <end position="377"/>
    </location>
</feature>
<protein>
    <submittedName>
        <fullName evidence="2">Uncharacterized protein</fullName>
    </submittedName>
</protein>
<keyword evidence="3" id="KW-1185">Reference proteome</keyword>
<accession>A0A7I4FPE2</accession>
<reference evidence="2 3" key="2">
    <citation type="journal article" date="2018" name="Plant J.">
        <title>The Physcomitrella patens chromosome-scale assembly reveals moss genome structure and evolution.</title>
        <authorList>
            <person name="Lang D."/>
            <person name="Ullrich K.K."/>
            <person name="Murat F."/>
            <person name="Fuchs J."/>
            <person name="Jenkins J."/>
            <person name="Haas F.B."/>
            <person name="Piednoel M."/>
            <person name="Gundlach H."/>
            <person name="Van Bel M."/>
            <person name="Meyberg R."/>
            <person name="Vives C."/>
            <person name="Morata J."/>
            <person name="Symeonidi A."/>
            <person name="Hiss M."/>
            <person name="Muchero W."/>
            <person name="Kamisugi Y."/>
            <person name="Saleh O."/>
            <person name="Blanc G."/>
            <person name="Decker E.L."/>
            <person name="van Gessel N."/>
            <person name="Grimwood J."/>
            <person name="Hayes R.D."/>
            <person name="Graham S.W."/>
            <person name="Gunter L.E."/>
            <person name="McDaniel S.F."/>
            <person name="Hoernstein S.N.W."/>
            <person name="Larsson A."/>
            <person name="Li F.W."/>
            <person name="Perroud P.F."/>
            <person name="Phillips J."/>
            <person name="Ranjan P."/>
            <person name="Rokshar D.S."/>
            <person name="Rothfels C.J."/>
            <person name="Schneider L."/>
            <person name="Shu S."/>
            <person name="Stevenson D.W."/>
            <person name="Thummler F."/>
            <person name="Tillich M."/>
            <person name="Villarreal Aguilar J.C."/>
            <person name="Widiez T."/>
            <person name="Wong G.K."/>
            <person name="Wymore A."/>
            <person name="Zhang Y."/>
            <person name="Zimmer A.D."/>
            <person name="Quatrano R.S."/>
            <person name="Mayer K.F.X."/>
            <person name="Goodstein D."/>
            <person name="Casacuberta J.M."/>
            <person name="Vandepoele K."/>
            <person name="Reski R."/>
            <person name="Cuming A.C."/>
            <person name="Tuskan G.A."/>
            <person name="Maumus F."/>
            <person name="Salse J."/>
            <person name="Schmutz J."/>
            <person name="Rensing S.A."/>
        </authorList>
    </citation>
    <scope>NUCLEOTIDE SEQUENCE [LARGE SCALE GENOMIC DNA]</scope>
    <source>
        <strain evidence="2 3">cv. Gransden 2004</strain>
    </source>
</reference>
<reference evidence="2 3" key="1">
    <citation type="journal article" date="2008" name="Science">
        <title>The Physcomitrella genome reveals evolutionary insights into the conquest of land by plants.</title>
        <authorList>
            <person name="Rensing S."/>
            <person name="Lang D."/>
            <person name="Zimmer A."/>
            <person name="Terry A."/>
            <person name="Salamov A."/>
            <person name="Shapiro H."/>
            <person name="Nishiyama T."/>
            <person name="Perroud P.-F."/>
            <person name="Lindquist E."/>
            <person name="Kamisugi Y."/>
            <person name="Tanahashi T."/>
            <person name="Sakakibara K."/>
            <person name="Fujita T."/>
            <person name="Oishi K."/>
            <person name="Shin-I T."/>
            <person name="Kuroki Y."/>
            <person name="Toyoda A."/>
            <person name="Suzuki Y."/>
            <person name="Hashimoto A."/>
            <person name="Yamaguchi K."/>
            <person name="Sugano A."/>
            <person name="Kohara Y."/>
            <person name="Fujiyama A."/>
            <person name="Anterola A."/>
            <person name="Aoki S."/>
            <person name="Ashton N."/>
            <person name="Barbazuk W.B."/>
            <person name="Barker E."/>
            <person name="Bennetzen J."/>
            <person name="Bezanilla M."/>
            <person name="Blankenship R."/>
            <person name="Cho S.H."/>
            <person name="Dutcher S."/>
            <person name="Estelle M."/>
            <person name="Fawcett J.A."/>
            <person name="Gundlach H."/>
            <person name="Hanada K."/>
            <person name="Heyl A."/>
            <person name="Hicks K.A."/>
            <person name="Hugh J."/>
            <person name="Lohr M."/>
            <person name="Mayer K."/>
            <person name="Melkozernov A."/>
            <person name="Murata T."/>
            <person name="Nelson D."/>
            <person name="Pils B."/>
            <person name="Prigge M."/>
            <person name="Reiss B."/>
            <person name="Renner T."/>
            <person name="Rombauts S."/>
            <person name="Rushton P."/>
            <person name="Sanderfoot A."/>
            <person name="Schween G."/>
            <person name="Shiu S.-H."/>
            <person name="Stueber K."/>
            <person name="Theodoulou F.L."/>
            <person name="Tu H."/>
            <person name="Van de Peer Y."/>
            <person name="Verrier P.J."/>
            <person name="Waters E."/>
            <person name="Wood A."/>
            <person name="Yang L."/>
            <person name="Cove D."/>
            <person name="Cuming A."/>
            <person name="Hasebe M."/>
            <person name="Lucas S."/>
            <person name="Mishler D.B."/>
            <person name="Reski R."/>
            <person name="Grigoriev I."/>
            <person name="Quatrano R.S."/>
            <person name="Boore J.L."/>
        </authorList>
    </citation>
    <scope>NUCLEOTIDE SEQUENCE [LARGE SCALE GENOMIC DNA]</scope>
    <source>
        <strain evidence="2 3">cv. Gransden 2004</strain>
    </source>
</reference>
<sequence length="448" mass="51514">MDRDEGDAAMCIPAEVDKYIQESVSHLLEPCSCQDYWEVKFAEAVDSQRQLQEQVYILLHRLEEANMRCTKSREEAALNAQALKRQISETQRLAAECKSLTLDCEALTQECARLERECNLYHNDREVFMEVADEAEERATQAEERADEANRRLEELLEELQNIRSCTAVVHPLPTENADEEDAAILRLKIADLESQLQKLQVEAETVRSCADIENNKAYDLLREENSRLEILLSESNQRYEETSVDLDRIRELCTKMENARDEMSVSNMITSAISAGVIRAVEQEREEAISTLNLQFKAILKRMQGEFRSSRERLLKKWNESEGGRERTKLAEKSMKSLLMEADALRREVAICRDNLDKSQEQIHLLSEENRELRLLLKVKCNSCLGYTASPFGSRGVRLITTLHAWHKCFQPLGVYSPRVPFLPLAVIPFRRNFICSQIPDAMFCSS</sequence>
<reference evidence="2" key="3">
    <citation type="submission" date="2020-12" db="UniProtKB">
        <authorList>
            <consortium name="EnsemblPlants"/>
        </authorList>
    </citation>
    <scope>IDENTIFICATION</scope>
</reference>
<dbReference type="EnsemblPlants" id="Pp3c4_27130V3.2">
    <property type="protein sequence ID" value="Pp3c4_27130V3.2"/>
    <property type="gene ID" value="Pp3c4_27130"/>
</dbReference>
<dbReference type="Gramene" id="Pp3c4_27130V3.2">
    <property type="protein sequence ID" value="Pp3c4_27130V3.2"/>
    <property type="gene ID" value="Pp3c4_27130"/>
</dbReference>